<comment type="caution">
    <text evidence="1">The sequence shown here is derived from an EMBL/GenBank/DDBJ whole genome shotgun (WGS) entry which is preliminary data.</text>
</comment>
<evidence type="ECO:0000313" key="1">
    <source>
        <dbReference type="EMBL" id="MFC5530237.1"/>
    </source>
</evidence>
<dbReference type="Gene3D" id="3.30.1870.10">
    <property type="entry name" value="EreA-like, domain 2"/>
    <property type="match status" value="1"/>
</dbReference>
<dbReference type="Gene3D" id="3.40.1660.10">
    <property type="entry name" value="EreA-like (biosynthetic domain)"/>
    <property type="match status" value="1"/>
</dbReference>
<dbReference type="InterPro" id="IPR014622">
    <property type="entry name" value="UCP036794_erythomycin"/>
</dbReference>
<organism evidence="1 2">
    <name type="scientific">Cohnella yongneupensis</name>
    <dbReference type="NCBI Taxonomy" id="425006"/>
    <lineage>
        <taxon>Bacteria</taxon>
        <taxon>Bacillati</taxon>
        <taxon>Bacillota</taxon>
        <taxon>Bacilli</taxon>
        <taxon>Bacillales</taxon>
        <taxon>Paenibacillaceae</taxon>
        <taxon>Cohnella</taxon>
    </lineage>
</organism>
<dbReference type="PANTHER" id="PTHR31299:SF0">
    <property type="entry name" value="ESTERASE, PUTATIVE (AFU_ORTHOLOGUE AFUA_1G05850)-RELATED"/>
    <property type="match status" value="1"/>
</dbReference>
<dbReference type="PANTHER" id="PTHR31299">
    <property type="entry name" value="ESTERASE, PUTATIVE (AFU_ORTHOLOGUE AFUA_1G05850)-RELATED"/>
    <property type="match status" value="1"/>
</dbReference>
<accession>A0ABW0R349</accession>
<dbReference type="Proteomes" id="UP001596108">
    <property type="component" value="Unassembled WGS sequence"/>
</dbReference>
<dbReference type="CDD" id="cd14728">
    <property type="entry name" value="Ere-like"/>
    <property type="match status" value="1"/>
</dbReference>
<dbReference type="InterPro" id="IPR052036">
    <property type="entry name" value="Hydrolase/PRTase-associated"/>
</dbReference>
<protein>
    <submittedName>
        <fullName evidence="1">Erythromycin esterase family protein</fullName>
    </submittedName>
</protein>
<dbReference type="SUPFAM" id="SSF159501">
    <property type="entry name" value="EreA/ChaN-like"/>
    <property type="match status" value="1"/>
</dbReference>
<keyword evidence="2" id="KW-1185">Reference proteome</keyword>
<sequence>MDQNAIMDNVRQLVKPYKDRADEQLLVDRAKAANYVLLGEASHGTSEFYTHRAALSKRLIAEHGFKFIAVEGDWPSCYTLNRYVKGYVDTGTDAREALQDFNRWPTWIWANREIAEFAEWLREYNAGLAEDEKVGFYGIDVYSLWESMNEILRYLGTKDDGDLEAAKRAFECFEPFGGDEQRYGISASFYGECCEDEVVELLRKLQDKWKASAPEDRENALSAELNAMAIKGAEAYYRTMIRHDAESWNVRDRHMVEALEKLMAFHGEGARAVVWEHNTHIGDARATDMAEDGMLNVGQLLREKHGDKVYAVGFGTYEGTVIAARAWGEPLKEMKVPPAIANSWEEILHRIGADDKLLLFDKDETLLADYLFGHRAIGVVYHPERERGNYVPSRIAKRYDAFLYIDRTKALSPVAVEVLAT</sequence>
<dbReference type="InterPro" id="IPR007815">
    <property type="entry name" value="Emycin_Estase"/>
</dbReference>
<name>A0ABW0R349_9BACL</name>
<dbReference type="RefSeq" id="WP_378112178.1">
    <property type="nucleotide sequence ID" value="NZ_JBHSNC010000038.1"/>
</dbReference>
<gene>
    <name evidence="1" type="ORF">ACFPQ4_12440</name>
</gene>
<evidence type="ECO:0000313" key="2">
    <source>
        <dbReference type="Proteomes" id="UP001596108"/>
    </source>
</evidence>
<reference evidence="2" key="1">
    <citation type="journal article" date="2019" name="Int. J. Syst. Evol. Microbiol.">
        <title>The Global Catalogue of Microorganisms (GCM) 10K type strain sequencing project: providing services to taxonomists for standard genome sequencing and annotation.</title>
        <authorList>
            <consortium name="The Broad Institute Genomics Platform"/>
            <consortium name="The Broad Institute Genome Sequencing Center for Infectious Disease"/>
            <person name="Wu L."/>
            <person name="Ma J."/>
        </authorList>
    </citation>
    <scope>NUCLEOTIDE SEQUENCE [LARGE SCALE GENOMIC DNA]</scope>
    <source>
        <strain evidence="2">CGMCC 1.18578</strain>
    </source>
</reference>
<dbReference type="Pfam" id="PF05139">
    <property type="entry name" value="Erythro_esteras"/>
    <property type="match status" value="1"/>
</dbReference>
<proteinExistence type="predicted"/>
<dbReference type="EMBL" id="JBHSNC010000038">
    <property type="protein sequence ID" value="MFC5530237.1"/>
    <property type="molecule type" value="Genomic_DNA"/>
</dbReference>
<dbReference type="PIRSF" id="PIRSF036794">
    <property type="entry name" value="UCP_erythr_ester"/>
    <property type="match status" value="1"/>
</dbReference>